<accession>A0ABP9HVD6</accession>
<evidence type="ECO:0000313" key="1">
    <source>
        <dbReference type="EMBL" id="GAA4978777.1"/>
    </source>
</evidence>
<name>A0ABP9HVD6_9ACTN</name>
<proteinExistence type="predicted"/>
<dbReference type="EMBL" id="BAABHS010000020">
    <property type="protein sequence ID" value="GAA4978777.1"/>
    <property type="molecule type" value="Genomic_DNA"/>
</dbReference>
<reference evidence="2" key="1">
    <citation type="journal article" date="2019" name="Int. J. Syst. Evol. Microbiol.">
        <title>The Global Catalogue of Microorganisms (GCM) 10K type strain sequencing project: providing services to taxonomists for standard genome sequencing and annotation.</title>
        <authorList>
            <consortium name="The Broad Institute Genomics Platform"/>
            <consortium name="The Broad Institute Genome Sequencing Center for Infectious Disease"/>
            <person name="Wu L."/>
            <person name="Ma J."/>
        </authorList>
    </citation>
    <scope>NUCLEOTIDE SEQUENCE [LARGE SCALE GENOMIC DNA]</scope>
    <source>
        <strain evidence="2">JCM 17986</strain>
    </source>
</reference>
<evidence type="ECO:0000313" key="2">
    <source>
        <dbReference type="Proteomes" id="UP001500466"/>
    </source>
</evidence>
<dbReference type="Proteomes" id="UP001500466">
    <property type="component" value="Unassembled WGS sequence"/>
</dbReference>
<organism evidence="1 2">
    <name type="scientific">Yinghuangia aomiensis</name>
    <dbReference type="NCBI Taxonomy" id="676205"/>
    <lineage>
        <taxon>Bacteria</taxon>
        <taxon>Bacillati</taxon>
        <taxon>Actinomycetota</taxon>
        <taxon>Actinomycetes</taxon>
        <taxon>Kitasatosporales</taxon>
        <taxon>Streptomycetaceae</taxon>
        <taxon>Yinghuangia</taxon>
    </lineage>
</organism>
<sequence>MAESNDRSLEGLGLADTPALDPLCYPGRPLTFPGLLRGNDLFAITAGDPDVAVGEWMVDVGGGRRVPLDTALAVLGDERMRERIPVLAIGSHASPGQVRQKLRDSGLSTAVPLTPARVHGIRIGFSGHVSPAGYVAASPYTRLGAVVDLVVTWLDARQLKAFDDTEYPEYRRVVFDEQFLVQLGDGAPLFGVHLYVNALGVLACPDGRTPTPLMPQREILTMLCARSPRIADQFGGSPEEFVRRARADPALRAVGTRHIAEEGWLLPQPALDALPDARILGSSA</sequence>
<protein>
    <submittedName>
        <fullName evidence="1">Uncharacterized protein</fullName>
    </submittedName>
</protein>
<gene>
    <name evidence="1" type="ORF">GCM10023205_53700</name>
</gene>
<keyword evidence="2" id="KW-1185">Reference proteome</keyword>
<comment type="caution">
    <text evidence="1">The sequence shown here is derived from an EMBL/GenBank/DDBJ whole genome shotgun (WGS) entry which is preliminary data.</text>
</comment>
<dbReference type="RefSeq" id="WP_345678259.1">
    <property type="nucleotide sequence ID" value="NZ_BAABHS010000020.1"/>
</dbReference>